<reference evidence="1 2" key="1">
    <citation type="journal article" date="2021" name="Nat. Commun.">
        <title>Genetic determinants of endophytism in the Arabidopsis root mycobiome.</title>
        <authorList>
            <person name="Mesny F."/>
            <person name="Miyauchi S."/>
            <person name="Thiergart T."/>
            <person name="Pickel B."/>
            <person name="Atanasova L."/>
            <person name="Karlsson M."/>
            <person name="Huettel B."/>
            <person name="Barry K.W."/>
            <person name="Haridas S."/>
            <person name="Chen C."/>
            <person name="Bauer D."/>
            <person name="Andreopoulos W."/>
            <person name="Pangilinan J."/>
            <person name="LaButti K."/>
            <person name="Riley R."/>
            <person name="Lipzen A."/>
            <person name="Clum A."/>
            <person name="Drula E."/>
            <person name="Henrissat B."/>
            <person name="Kohler A."/>
            <person name="Grigoriev I.V."/>
            <person name="Martin F.M."/>
            <person name="Hacquard S."/>
        </authorList>
    </citation>
    <scope>NUCLEOTIDE SEQUENCE [LARGE SCALE GENOMIC DNA]</scope>
    <source>
        <strain evidence="1 2">MPI-SDFR-AT-0079</strain>
    </source>
</reference>
<accession>A0ACB7NYB4</accession>
<dbReference type="Proteomes" id="UP000724584">
    <property type="component" value="Unassembled WGS sequence"/>
</dbReference>
<keyword evidence="2" id="KW-1185">Reference proteome</keyword>
<gene>
    <name evidence="1" type="ORF">F5144DRAFT_595456</name>
</gene>
<dbReference type="EMBL" id="JAGIZQ010000006">
    <property type="protein sequence ID" value="KAH6623247.1"/>
    <property type="molecule type" value="Genomic_DNA"/>
</dbReference>
<name>A0ACB7NYB4_9PEZI</name>
<sequence>MWDSLDDPNKRREIRYGNNIYVLFRALLHCRKFYGQDSLWVAISRGFNTSATIVKVTAEILTEARRAQRAKPSREIPDTARAADDWIDFLDSQGSYPRVLSDPEVHSIADAFFKTQEKKYVNAAKVPVTGRLPPLYDPRFDMPARPSGLPSPSTKGESPRETDRQWPPQFGRKRSASPPAVSSSKSRRLDHDPRRQHRPEPDRHGALDELPKIQPTRSPPRPSAPRPAQPSQPTAPTQPRSAGPTRGGERSNNSAAPAREPLPPKPSVTLPPKPSVAVQREAAPSAPAHTLPSPPPVVAHDDSALKARIASLEKQLAEAEAKSKLSAAPANPAPATAVSSSQLGKDMVELKKEMATATGAISTMMESMHYIVDNLSSVQEEISGFATEQQTLKAALPQLSNGTTTTTTPNLDALLTPLQTLITAVNTLQQDVTHLKSHPPTPPPAQPQPDTTTTRHLEALLKAQTARLDKLSHQLATIQHHQQRETTPHQPQGTQQPQTLRQAMAAAERDLQHHLNKVQAFYHRSSSVGSGGGGSISSSGAGGSSRAAVERTADLLAVLADGVRAAQAGQAGV</sequence>
<evidence type="ECO:0000313" key="1">
    <source>
        <dbReference type="EMBL" id="KAH6623247.1"/>
    </source>
</evidence>
<evidence type="ECO:0000313" key="2">
    <source>
        <dbReference type="Proteomes" id="UP000724584"/>
    </source>
</evidence>
<proteinExistence type="predicted"/>
<comment type="caution">
    <text evidence="1">The sequence shown here is derived from an EMBL/GenBank/DDBJ whole genome shotgun (WGS) entry which is preliminary data.</text>
</comment>
<protein>
    <submittedName>
        <fullName evidence="1">Uncharacterized protein</fullName>
    </submittedName>
</protein>
<organism evidence="1 2">
    <name type="scientific">Chaetomium tenue</name>
    <dbReference type="NCBI Taxonomy" id="1854479"/>
    <lineage>
        <taxon>Eukaryota</taxon>
        <taxon>Fungi</taxon>
        <taxon>Dikarya</taxon>
        <taxon>Ascomycota</taxon>
        <taxon>Pezizomycotina</taxon>
        <taxon>Sordariomycetes</taxon>
        <taxon>Sordariomycetidae</taxon>
        <taxon>Sordariales</taxon>
        <taxon>Chaetomiaceae</taxon>
        <taxon>Chaetomium</taxon>
    </lineage>
</organism>